<sequence>MLDEMRDEGIEIRFSKRSNSFVFENCKGLNVFFSLEVLESSENRNISAGKSLNYVPASKILDGTMFSLTYDQSAKRKAS</sequence>
<evidence type="ECO:0000313" key="2">
    <source>
        <dbReference type="Proteomes" id="UP000249115"/>
    </source>
</evidence>
<name>A0A2W7RS67_9BACT</name>
<protein>
    <submittedName>
        <fullName evidence="1">Uncharacterized protein</fullName>
    </submittedName>
</protein>
<comment type="caution">
    <text evidence="1">The sequence shown here is derived from an EMBL/GenBank/DDBJ whole genome shotgun (WGS) entry which is preliminary data.</text>
</comment>
<dbReference type="EMBL" id="QKZU01000001">
    <property type="protein sequence ID" value="PZX61350.1"/>
    <property type="molecule type" value="Genomic_DNA"/>
</dbReference>
<dbReference type="AlphaFoldDB" id="A0A2W7RS67"/>
<gene>
    <name evidence="1" type="ORF">LV84_00338</name>
</gene>
<reference evidence="1 2" key="1">
    <citation type="submission" date="2018-06" db="EMBL/GenBank/DDBJ databases">
        <title>Genomic Encyclopedia of Archaeal and Bacterial Type Strains, Phase II (KMG-II): from individual species to whole genera.</title>
        <authorList>
            <person name="Goeker M."/>
        </authorList>
    </citation>
    <scope>NUCLEOTIDE SEQUENCE [LARGE SCALE GENOMIC DNA]</scope>
    <source>
        <strain evidence="1 2">DSM 22686</strain>
    </source>
</reference>
<accession>A0A2W7RS67</accession>
<organism evidence="1 2">
    <name type="scientific">Algoriphagus ratkowskyi</name>
    <dbReference type="NCBI Taxonomy" id="57028"/>
    <lineage>
        <taxon>Bacteria</taxon>
        <taxon>Pseudomonadati</taxon>
        <taxon>Bacteroidota</taxon>
        <taxon>Cytophagia</taxon>
        <taxon>Cytophagales</taxon>
        <taxon>Cyclobacteriaceae</taxon>
        <taxon>Algoriphagus</taxon>
    </lineage>
</organism>
<dbReference type="Proteomes" id="UP000249115">
    <property type="component" value="Unassembled WGS sequence"/>
</dbReference>
<evidence type="ECO:0000313" key="1">
    <source>
        <dbReference type="EMBL" id="PZX61350.1"/>
    </source>
</evidence>
<proteinExistence type="predicted"/>